<proteinExistence type="predicted"/>
<gene>
    <name evidence="1" type="ORF">H8S57_13020</name>
</gene>
<reference evidence="1" key="1">
    <citation type="submission" date="2020-08" db="EMBL/GenBank/DDBJ databases">
        <title>Genome public.</title>
        <authorList>
            <person name="Liu C."/>
            <person name="Sun Q."/>
        </authorList>
    </citation>
    <scope>NUCLEOTIDE SEQUENCE</scope>
    <source>
        <strain evidence="1">NSJ-51</strain>
    </source>
</reference>
<accession>A0A8J6JHC6</accession>
<evidence type="ECO:0000313" key="1">
    <source>
        <dbReference type="EMBL" id="MBC5734639.1"/>
    </source>
</evidence>
<evidence type="ECO:0000313" key="2">
    <source>
        <dbReference type="Proteomes" id="UP000661435"/>
    </source>
</evidence>
<sequence>MAQYTPHYGLHQWEPEDSFLREDFNQDLARIDAALGQMSGFVCGSFTGNGGTQEISLGFRPRLLIMVEDETSHKMCMAADGLTYDYICFTDTGFQVTYNSTYVYIGNRRSTTYTYLALR</sequence>
<dbReference type="EMBL" id="JACOPP010000021">
    <property type="protein sequence ID" value="MBC5734639.1"/>
    <property type="molecule type" value="Genomic_DNA"/>
</dbReference>
<dbReference type="AlphaFoldDB" id="A0A8J6JHC6"/>
<dbReference type="RefSeq" id="WP_186908469.1">
    <property type="nucleotide sequence ID" value="NZ_JACOPP010000021.1"/>
</dbReference>
<protein>
    <submittedName>
        <fullName evidence="1">Uncharacterized protein</fullName>
    </submittedName>
</protein>
<comment type="caution">
    <text evidence="1">The sequence shown here is derived from an EMBL/GenBank/DDBJ whole genome shotgun (WGS) entry which is preliminary data.</text>
</comment>
<name>A0A8J6JHC6_9FIRM</name>
<organism evidence="1 2">
    <name type="scientific">Lawsonibacter hominis</name>
    <dbReference type="NCBI Taxonomy" id="2763053"/>
    <lineage>
        <taxon>Bacteria</taxon>
        <taxon>Bacillati</taxon>
        <taxon>Bacillota</taxon>
        <taxon>Clostridia</taxon>
        <taxon>Eubacteriales</taxon>
        <taxon>Oscillospiraceae</taxon>
        <taxon>Lawsonibacter</taxon>
    </lineage>
</organism>
<keyword evidence="2" id="KW-1185">Reference proteome</keyword>
<dbReference type="Proteomes" id="UP000661435">
    <property type="component" value="Unassembled WGS sequence"/>
</dbReference>